<feature type="region of interest" description="Disordered" evidence="1">
    <location>
        <begin position="133"/>
        <end position="163"/>
    </location>
</feature>
<feature type="region of interest" description="Disordered" evidence="1">
    <location>
        <begin position="438"/>
        <end position="460"/>
    </location>
</feature>
<evidence type="ECO:0008006" key="4">
    <source>
        <dbReference type="Google" id="ProtNLM"/>
    </source>
</evidence>
<evidence type="ECO:0000256" key="1">
    <source>
        <dbReference type="SAM" id="MobiDB-lite"/>
    </source>
</evidence>
<feature type="region of interest" description="Disordered" evidence="1">
    <location>
        <begin position="1"/>
        <end position="20"/>
    </location>
</feature>
<dbReference type="AlphaFoldDB" id="A0AAV0BGU6"/>
<keyword evidence="3" id="KW-1185">Reference proteome</keyword>
<name>A0AAV0BGU6_PHAPC</name>
<reference evidence="2" key="1">
    <citation type="submission" date="2022-06" db="EMBL/GenBank/DDBJ databases">
        <authorList>
            <consortium name="SYNGENTA / RWTH Aachen University"/>
        </authorList>
    </citation>
    <scope>NUCLEOTIDE SEQUENCE</scope>
</reference>
<proteinExistence type="predicted"/>
<dbReference type="Proteomes" id="UP001153365">
    <property type="component" value="Unassembled WGS sequence"/>
</dbReference>
<dbReference type="EMBL" id="CALTRL010005796">
    <property type="protein sequence ID" value="CAH7686514.1"/>
    <property type="molecule type" value="Genomic_DNA"/>
</dbReference>
<feature type="compositionally biased region" description="Polar residues" evidence="1">
    <location>
        <begin position="133"/>
        <end position="142"/>
    </location>
</feature>
<gene>
    <name evidence="2" type="ORF">PPACK8108_LOCUS21170</name>
</gene>
<accession>A0AAV0BGU6</accession>
<evidence type="ECO:0000313" key="2">
    <source>
        <dbReference type="EMBL" id="CAH7686514.1"/>
    </source>
</evidence>
<feature type="compositionally biased region" description="Low complexity" evidence="1">
    <location>
        <begin position="143"/>
        <end position="163"/>
    </location>
</feature>
<protein>
    <recommendedName>
        <fullName evidence="4">Arrestin C-terminal-like domain-containing protein</fullName>
    </recommendedName>
</protein>
<sequence>MFQRGTQAAKPDPLRDTALSPLPIHLGVQTQKRVPLSSGGEEIGSHVIPKGAVASSAAHVRSSENARGNNNHSLSYKSIISHRTPSSSITPGRSSAANCPTSLNLAARLEEDLEPVQASKIIVRVRCYASIGNSASTSPRPESNSSITNPHHPPSSSSSSSSSHKSTVSILWQTEKIVWDAHHTSSAIPHIYENSDDKTFCQLIGNSIHPWRLTIPVLDVQPNKEGNALGSITYKNWRAWWSLEAVIYHQPMGNYVQSNILEADFQIGKASNNSVQHNSSRKDPNNSNLLTQLSSTLRQSILIPVPQQKSRFHYSIGETCQSGLAFVNYAFVFKIVFKTKLGSYETIELSPIEVKILSVSTRELKMAVDHLSKHYSLKDPTIDNQNNSLEPRAQELFTNNISSPRVTMLLLPQVLLTQPLTEPLIPSSFNFMNGKLLSSPSSSSVAPMMNKESSEIESYL</sequence>
<evidence type="ECO:0000313" key="3">
    <source>
        <dbReference type="Proteomes" id="UP001153365"/>
    </source>
</evidence>
<comment type="caution">
    <text evidence="2">The sequence shown here is derived from an EMBL/GenBank/DDBJ whole genome shotgun (WGS) entry which is preliminary data.</text>
</comment>
<organism evidence="2 3">
    <name type="scientific">Phakopsora pachyrhizi</name>
    <name type="common">Asian soybean rust disease fungus</name>
    <dbReference type="NCBI Taxonomy" id="170000"/>
    <lineage>
        <taxon>Eukaryota</taxon>
        <taxon>Fungi</taxon>
        <taxon>Dikarya</taxon>
        <taxon>Basidiomycota</taxon>
        <taxon>Pucciniomycotina</taxon>
        <taxon>Pucciniomycetes</taxon>
        <taxon>Pucciniales</taxon>
        <taxon>Phakopsoraceae</taxon>
        <taxon>Phakopsora</taxon>
    </lineage>
</organism>